<reference evidence="2" key="1">
    <citation type="journal article" date="2020" name="Genome Biol.">
        <title>Gamete binning: chromosome-level and haplotype-resolved genome assembly enabled by high-throughput single-cell sequencing of gamete genomes.</title>
        <authorList>
            <person name="Campoy J.A."/>
            <person name="Sun H."/>
            <person name="Goel M."/>
            <person name="Jiao W.-B."/>
            <person name="Folz-Donahue K."/>
            <person name="Wang N."/>
            <person name="Rubio M."/>
            <person name="Liu C."/>
            <person name="Kukat C."/>
            <person name="Ruiz D."/>
            <person name="Huettel B."/>
            <person name="Schneeberger K."/>
        </authorList>
    </citation>
    <scope>NUCLEOTIDE SEQUENCE [LARGE SCALE GENOMIC DNA]</scope>
    <source>
        <strain evidence="2">cv. Rojo Pasion</strain>
    </source>
</reference>
<name>A0A6J5WGU5_PRUAR</name>
<gene>
    <name evidence="1" type="ORF">ORAREDHAP_LOCUS11094</name>
</gene>
<dbReference type="AlphaFoldDB" id="A0A6J5WGU5"/>
<evidence type="ECO:0000313" key="1">
    <source>
        <dbReference type="EMBL" id="CAB4298574.1"/>
    </source>
</evidence>
<dbReference type="EMBL" id="CAEKKB010000002">
    <property type="protein sequence ID" value="CAB4298574.1"/>
    <property type="molecule type" value="Genomic_DNA"/>
</dbReference>
<protein>
    <submittedName>
        <fullName evidence="1">Uncharacterized protein</fullName>
    </submittedName>
</protein>
<proteinExistence type="predicted"/>
<sequence>MQFVNSLDSSSKFRGLPNILFLERTGRSPRRGRNNATIPYGSAFAHMLAIYFNSEGGSFGGRWRWRGEEGRGWVSRFDIALK</sequence>
<evidence type="ECO:0000313" key="2">
    <source>
        <dbReference type="Proteomes" id="UP000507245"/>
    </source>
</evidence>
<accession>A0A6J5WGU5</accession>
<keyword evidence="2" id="KW-1185">Reference proteome</keyword>
<organism evidence="1 2">
    <name type="scientific">Prunus armeniaca</name>
    <name type="common">Apricot</name>
    <name type="synonym">Armeniaca vulgaris</name>
    <dbReference type="NCBI Taxonomy" id="36596"/>
    <lineage>
        <taxon>Eukaryota</taxon>
        <taxon>Viridiplantae</taxon>
        <taxon>Streptophyta</taxon>
        <taxon>Embryophyta</taxon>
        <taxon>Tracheophyta</taxon>
        <taxon>Spermatophyta</taxon>
        <taxon>Magnoliopsida</taxon>
        <taxon>eudicotyledons</taxon>
        <taxon>Gunneridae</taxon>
        <taxon>Pentapetalae</taxon>
        <taxon>rosids</taxon>
        <taxon>fabids</taxon>
        <taxon>Rosales</taxon>
        <taxon>Rosaceae</taxon>
        <taxon>Amygdaloideae</taxon>
        <taxon>Amygdaleae</taxon>
        <taxon>Prunus</taxon>
    </lineage>
</organism>
<dbReference type="Proteomes" id="UP000507245">
    <property type="component" value="Unassembled WGS sequence"/>
</dbReference>